<dbReference type="OrthoDB" id="2663086at2"/>
<keyword evidence="2" id="KW-0812">Transmembrane</keyword>
<evidence type="ECO:0000313" key="4">
    <source>
        <dbReference type="Proteomes" id="UP000293568"/>
    </source>
</evidence>
<dbReference type="AlphaFoldDB" id="A0A4P6EST8"/>
<feature type="transmembrane region" description="Helical" evidence="2">
    <location>
        <begin position="155"/>
        <end position="171"/>
    </location>
</feature>
<reference evidence="3 4" key="1">
    <citation type="submission" date="2019-01" db="EMBL/GenBank/DDBJ databases">
        <title>Genome sequencing of strain FW100M-2.</title>
        <authorList>
            <person name="Heo J."/>
            <person name="Kim S.-J."/>
            <person name="Kim J.-S."/>
            <person name="Hong S.-B."/>
            <person name="Kwon S.-W."/>
        </authorList>
    </citation>
    <scope>NUCLEOTIDE SEQUENCE [LARGE SCALE GENOMIC DNA]</scope>
    <source>
        <strain evidence="3 4">FW100M-2</strain>
    </source>
</reference>
<feature type="transmembrane region" description="Helical" evidence="2">
    <location>
        <begin position="277"/>
        <end position="297"/>
    </location>
</feature>
<feature type="region of interest" description="Disordered" evidence="1">
    <location>
        <begin position="423"/>
        <end position="444"/>
    </location>
</feature>
<accession>A0A4P6EST8</accession>
<feature type="transmembrane region" description="Helical" evidence="2">
    <location>
        <begin position="74"/>
        <end position="91"/>
    </location>
</feature>
<evidence type="ECO:0008006" key="5">
    <source>
        <dbReference type="Google" id="ProtNLM"/>
    </source>
</evidence>
<feature type="transmembrane region" description="Helical" evidence="2">
    <location>
        <begin position="97"/>
        <end position="115"/>
    </location>
</feature>
<organism evidence="3 4">
    <name type="scientific">Paenibacillus protaetiae</name>
    <dbReference type="NCBI Taxonomy" id="2509456"/>
    <lineage>
        <taxon>Bacteria</taxon>
        <taxon>Bacillati</taxon>
        <taxon>Bacillota</taxon>
        <taxon>Bacilli</taxon>
        <taxon>Bacillales</taxon>
        <taxon>Paenibacillaceae</taxon>
        <taxon>Paenibacillus</taxon>
    </lineage>
</organism>
<feature type="transmembrane region" description="Helical" evidence="2">
    <location>
        <begin position="42"/>
        <end position="62"/>
    </location>
</feature>
<proteinExistence type="predicted"/>
<gene>
    <name evidence="3" type="ORF">ET464_05965</name>
</gene>
<keyword evidence="2" id="KW-1133">Transmembrane helix</keyword>
<feature type="transmembrane region" description="Helical" evidence="2">
    <location>
        <begin position="12"/>
        <end position="36"/>
    </location>
</feature>
<dbReference type="Proteomes" id="UP000293568">
    <property type="component" value="Chromosome"/>
</dbReference>
<protein>
    <recommendedName>
        <fullName evidence="5">DUF4129 domain-containing protein</fullName>
    </recommendedName>
</protein>
<keyword evidence="4" id="KW-1185">Reference proteome</keyword>
<feature type="compositionally biased region" description="Basic and acidic residues" evidence="1">
    <location>
        <begin position="427"/>
        <end position="444"/>
    </location>
</feature>
<dbReference type="RefSeq" id="WP_129439139.1">
    <property type="nucleotide sequence ID" value="NZ_CP035492.1"/>
</dbReference>
<sequence length="444" mass="49778">MSKQDQHSLPRLGKAVLHGCIELLFYLPIPLIAALYALDSRIIAFVWLFTLPVVYMVGYAAGMNIKSSRRVTRWFGAAALGVLHVYALLLIQGGSGYIALALALFGAIAAYRGLLTGFANGDYPFQSGVMVAGILIHMAAQVARLGLDELKNCESLLTVTGIASVIVYFFMMNGQLVNGESDTGSGRSGTAMRLFKRQNRYLTAFIVIIITAIGLFRVWEQMIEDAVKRLVHRIVQWLSRPGDSPPPTAEPANNMQPQLPEDKPSVPPHWLQVLEHVLKIAGTVLVILAICAALFYIGRYVSRWLNKSLSRLMEKQRAKEADDQGYEDEVESLMSLTKWSDQLKQKLRSMAPGRNEGRAWDSLSGAERVRLLYNLRLRGYMKKGYPFKSYLTPKETASDLEAWRSTMKAEERALFKLYEQVRYGEASPERSETEPLKPLLDKEK</sequence>
<evidence type="ECO:0000256" key="2">
    <source>
        <dbReference type="SAM" id="Phobius"/>
    </source>
</evidence>
<evidence type="ECO:0000313" key="3">
    <source>
        <dbReference type="EMBL" id="QAY66002.1"/>
    </source>
</evidence>
<name>A0A4P6EST8_9BACL</name>
<dbReference type="EMBL" id="CP035492">
    <property type="protein sequence ID" value="QAY66002.1"/>
    <property type="molecule type" value="Genomic_DNA"/>
</dbReference>
<feature type="transmembrane region" description="Helical" evidence="2">
    <location>
        <begin position="127"/>
        <end position="143"/>
    </location>
</feature>
<evidence type="ECO:0000256" key="1">
    <source>
        <dbReference type="SAM" id="MobiDB-lite"/>
    </source>
</evidence>
<feature type="region of interest" description="Disordered" evidence="1">
    <location>
        <begin position="242"/>
        <end position="262"/>
    </location>
</feature>
<keyword evidence="2" id="KW-0472">Membrane</keyword>
<dbReference type="KEGG" id="pprt:ET464_05965"/>
<feature type="transmembrane region" description="Helical" evidence="2">
    <location>
        <begin position="201"/>
        <end position="219"/>
    </location>
</feature>